<feature type="non-terminal residue" evidence="2">
    <location>
        <position position="217"/>
    </location>
</feature>
<dbReference type="Pfam" id="PF08241">
    <property type="entry name" value="Methyltransf_11"/>
    <property type="match status" value="1"/>
</dbReference>
<name>A0A383ELC1_9ZZZZ</name>
<feature type="domain" description="Methyltransferase type 11" evidence="1">
    <location>
        <begin position="91"/>
        <end position="187"/>
    </location>
</feature>
<dbReference type="Gene3D" id="3.40.50.150">
    <property type="entry name" value="Vaccinia Virus protein VP39"/>
    <property type="match status" value="1"/>
</dbReference>
<proteinExistence type="predicted"/>
<dbReference type="EMBL" id="UINC01227005">
    <property type="protein sequence ID" value="SVE57722.1"/>
    <property type="molecule type" value="Genomic_DNA"/>
</dbReference>
<organism evidence="2">
    <name type="scientific">marine metagenome</name>
    <dbReference type="NCBI Taxonomy" id="408172"/>
    <lineage>
        <taxon>unclassified sequences</taxon>
        <taxon>metagenomes</taxon>
        <taxon>ecological metagenomes</taxon>
    </lineage>
</organism>
<dbReference type="InterPro" id="IPR029063">
    <property type="entry name" value="SAM-dependent_MTases_sf"/>
</dbReference>
<dbReference type="PANTHER" id="PTHR43591">
    <property type="entry name" value="METHYLTRANSFERASE"/>
    <property type="match status" value="1"/>
</dbReference>
<evidence type="ECO:0000313" key="2">
    <source>
        <dbReference type="EMBL" id="SVE57722.1"/>
    </source>
</evidence>
<dbReference type="GO" id="GO:0008757">
    <property type="term" value="F:S-adenosylmethionine-dependent methyltransferase activity"/>
    <property type="evidence" value="ECO:0007669"/>
    <property type="project" value="InterPro"/>
</dbReference>
<dbReference type="SUPFAM" id="SSF53335">
    <property type="entry name" value="S-adenosyl-L-methionine-dependent methyltransferases"/>
    <property type="match status" value="1"/>
</dbReference>
<accession>A0A383ELC1</accession>
<dbReference type="AlphaFoldDB" id="A0A383ELC1"/>
<dbReference type="PANTHER" id="PTHR43591:SF110">
    <property type="entry name" value="RHODANESE DOMAIN-CONTAINING PROTEIN"/>
    <property type="match status" value="1"/>
</dbReference>
<gene>
    <name evidence="2" type="ORF">METZ01_LOCUS510576</name>
</gene>
<sequence length="217" mass="25080">MKQFSVKIINPDSKKEINFNENFEYKFFKDIPDLFLEDGNSLTKIQSDFYNDVKFPNYDDVEDFGSLLDKSRRSIFVKKLDDEIPMGSNILEAGCGTGQMSIILSRYARQIYGIDLSKGSLIEAKQFIDSNNIKSVHLFRMNIFKLFFKENTFDVIISNGVLHHTHNPKLAFSKLVRVLKPGGIIVIGLYHRYGRIIQKIRQSSIKNFGDSFKFLDK</sequence>
<dbReference type="InterPro" id="IPR013216">
    <property type="entry name" value="Methyltransf_11"/>
</dbReference>
<reference evidence="2" key="1">
    <citation type="submission" date="2018-05" db="EMBL/GenBank/DDBJ databases">
        <authorList>
            <person name="Lanie J.A."/>
            <person name="Ng W.-L."/>
            <person name="Kazmierczak K.M."/>
            <person name="Andrzejewski T.M."/>
            <person name="Davidsen T.M."/>
            <person name="Wayne K.J."/>
            <person name="Tettelin H."/>
            <person name="Glass J.I."/>
            <person name="Rusch D."/>
            <person name="Podicherti R."/>
            <person name="Tsui H.-C.T."/>
            <person name="Winkler M.E."/>
        </authorList>
    </citation>
    <scope>NUCLEOTIDE SEQUENCE</scope>
</reference>
<evidence type="ECO:0000259" key="1">
    <source>
        <dbReference type="Pfam" id="PF08241"/>
    </source>
</evidence>
<dbReference type="CDD" id="cd02440">
    <property type="entry name" value="AdoMet_MTases"/>
    <property type="match status" value="1"/>
</dbReference>
<protein>
    <recommendedName>
        <fullName evidence="1">Methyltransferase type 11 domain-containing protein</fullName>
    </recommendedName>
</protein>